<dbReference type="SUPFAM" id="SSF53448">
    <property type="entry name" value="Nucleotide-diphospho-sugar transferases"/>
    <property type="match status" value="1"/>
</dbReference>
<evidence type="ECO:0000259" key="4">
    <source>
        <dbReference type="Pfam" id="PF00535"/>
    </source>
</evidence>
<organism evidence="5 6">
    <name type="scientific">Alloalcanivorax profundimaris</name>
    <dbReference type="NCBI Taxonomy" id="2735259"/>
    <lineage>
        <taxon>Bacteria</taxon>
        <taxon>Pseudomonadati</taxon>
        <taxon>Pseudomonadota</taxon>
        <taxon>Gammaproteobacteria</taxon>
        <taxon>Oceanospirillales</taxon>
        <taxon>Alcanivoracaceae</taxon>
        <taxon>Alloalcanivorax</taxon>
    </lineage>
</organism>
<dbReference type="Gene3D" id="3.90.550.10">
    <property type="entry name" value="Spore Coat Polysaccharide Biosynthesis Protein SpsA, Chain A"/>
    <property type="match status" value="1"/>
</dbReference>
<evidence type="ECO:0000256" key="2">
    <source>
        <dbReference type="ARBA" id="ARBA00022676"/>
    </source>
</evidence>
<evidence type="ECO:0000256" key="3">
    <source>
        <dbReference type="ARBA" id="ARBA00022679"/>
    </source>
</evidence>
<dbReference type="PANTHER" id="PTHR43179:SF12">
    <property type="entry name" value="GALACTOFURANOSYLTRANSFERASE GLFT2"/>
    <property type="match status" value="1"/>
</dbReference>
<keyword evidence="6" id="KW-1185">Reference proteome</keyword>
<dbReference type="Proteomes" id="UP000662703">
    <property type="component" value="Unassembled WGS sequence"/>
</dbReference>
<comment type="similarity">
    <text evidence="1">Belongs to the glycosyltransferase 2 family.</text>
</comment>
<evidence type="ECO:0000313" key="6">
    <source>
        <dbReference type="Proteomes" id="UP000662703"/>
    </source>
</evidence>
<dbReference type="InterPro" id="IPR001173">
    <property type="entry name" value="Glyco_trans_2-like"/>
</dbReference>
<gene>
    <name evidence="5" type="ORF">Y5W_01890</name>
</gene>
<dbReference type="InterPro" id="IPR029044">
    <property type="entry name" value="Nucleotide-diphossugar_trans"/>
</dbReference>
<dbReference type="CDD" id="cd00761">
    <property type="entry name" value="Glyco_tranf_GTA_type"/>
    <property type="match status" value="1"/>
</dbReference>
<feature type="domain" description="Glycosyltransferase 2-like" evidence="4">
    <location>
        <begin position="12"/>
        <end position="130"/>
    </location>
</feature>
<evidence type="ECO:0000256" key="1">
    <source>
        <dbReference type="ARBA" id="ARBA00006739"/>
    </source>
</evidence>
<comment type="caution">
    <text evidence="5">The sequence shown here is derived from an EMBL/GenBank/DDBJ whole genome shotgun (WGS) entry which is preliminary data.</text>
</comment>
<dbReference type="PANTHER" id="PTHR43179">
    <property type="entry name" value="RHAMNOSYLTRANSFERASE WBBL"/>
    <property type="match status" value="1"/>
</dbReference>
<protein>
    <submittedName>
        <fullName evidence="5">Glycosyl transferase family protein</fullName>
    </submittedName>
</protein>
<dbReference type="GO" id="GO:0016740">
    <property type="term" value="F:transferase activity"/>
    <property type="evidence" value="ECO:0007669"/>
    <property type="project" value="UniProtKB-KW"/>
</dbReference>
<dbReference type="EMBL" id="ARXX01000025">
    <property type="protein sequence ID" value="MBF5056596.1"/>
    <property type="molecule type" value="Genomic_DNA"/>
</dbReference>
<dbReference type="RefSeq" id="WP_194865046.1">
    <property type="nucleotide sequence ID" value="NZ_ARXX01000025.1"/>
</dbReference>
<accession>A0ABS0AR21</accession>
<reference evidence="5 6" key="1">
    <citation type="submission" date="2012-09" db="EMBL/GenBank/DDBJ databases">
        <title>Genome Sequence of alkane-degrading Bacterium Alcanivorax sp. 521-1.</title>
        <authorList>
            <person name="Lai Q."/>
            <person name="Shao Z."/>
        </authorList>
    </citation>
    <scope>NUCLEOTIDE SEQUENCE [LARGE SCALE GENOMIC DNA]</scope>
    <source>
        <strain evidence="5 6">521-1</strain>
    </source>
</reference>
<name>A0ABS0AR21_9GAMM</name>
<evidence type="ECO:0000313" key="5">
    <source>
        <dbReference type="EMBL" id="MBF5056596.1"/>
    </source>
</evidence>
<proteinExistence type="inferred from homology"/>
<sequence length="295" mass="33163">MAEADQTGVPISVIIPMYQHWELAPTLLAALEAQTLPKDRWECFIVDNGSDRVPDPATLPDFVTLLECPRPGSYAARNVALEQARGELLVFTDADCRPRPDWLERLWARHQESPGARLIAGGVRVCKFDSAPPNAVEIYDTAMGIPQARYARRGYAATANLAVPRSAFERLGPFDAARFSGGDAEFCQRAGAAGIPLFYEAAAAVDHPARRDWPELTTKLKRVKGGQIRSGPWKRRLKFLIKTFVPPVWAFWYAVRSDKVSPREKLTVLRVQTALWFLEMAETLRLLFNGRMERR</sequence>
<dbReference type="Pfam" id="PF00535">
    <property type="entry name" value="Glycos_transf_2"/>
    <property type="match status" value="1"/>
</dbReference>
<keyword evidence="3 5" id="KW-0808">Transferase</keyword>
<keyword evidence="2" id="KW-0328">Glycosyltransferase</keyword>